<organism evidence="1 2">
    <name type="scientific">Brachionus plicatilis</name>
    <name type="common">Marine rotifer</name>
    <name type="synonym">Brachionus muelleri</name>
    <dbReference type="NCBI Taxonomy" id="10195"/>
    <lineage>
        <taxon>Eukaryota</taxon>
        <taxon>Metazoa</taxon>
        <taxon>Spiralia</taxon>
        <taxon>Gnathifera</taxon>
        <taxon>Rotifera</taxon>
        <taxon>Eurotatoria</taxon>
        <taxon>Monogononta</taxon>
        <taxon>Pseudotrocha</taxon>
        <taxon>Ploima</taxon>
        <taxon>Brachionidae</taxon>
        <taxon>Brachionus</taxon>
    </lineage>
</organism>
<evidence type="ECO:0000313" key="1">
    <source>
        <dbReference type="EMBL" id="RNA33685.1"/>
    </source>
</evidence>
<gene>
    <name evidence="1" type="ORF">BpHYR1_035519</name>
</gene>
<proteinExistence type="predicted"/>
<evidence type="ECO:0000313" key="2">
    <source>
        <dbReference type="Proteomes" id="UP000276133"/>
    </source>
</evidence>
<dbReference type="AlphaFoldDB" id="A0A3M7SDC6"/>
<comment type="caution">
    <text evidence="1">The sequence shown here is derived from an EMBL/GenBank/DDBJ whole genome shotgun (WGS) entry which is preliminary data.</text>
</comment>
<accession>A0A3M7SDC6</accession>
<reference evidence="1 2" key="1">
    <citation type="journal article" date="2018" name="Sci. Rep.">
        <title>Genomic signatures of local adaptation to the degree of environmental predictability in rotifers.</title>
        <authorList>
            <person name="Franch-Gras L."/>
            <person name="Hahn C."/>
            <person name="Garcia-Roger E.M."/>
            <person name="Carmona M.J."/>
            <person name="Serra M."/>
            <person name="Gomez A."/>
        </authorList>
    </citation>
    <scope>NUCLEOTIDE SEQUENCE [LARGE SCALE GENOMIC DNA]</scope>
    <source>
        <strain evidence="1">HYR1</strain>
    </source>
</reference>
<dbReference type="Proteomes" id="UP000276133">
    <property type="component" value="Unassembled WGS sequence"/>
</dbReference>
<keyword evidence="2" id="KW-1185">Reference proteome</keyword>
<name>A0A3M7SDC6_BRAPC</name>
<dbReference type="EMBL" id="REGN01001599">
    <property type="protein sequence ID" value="RNA33685.1"/>
    <property type="molecule type" value="Genomic_DNA"/>
</dbReference>
<protein>
    <submittedName>
        <fullName evidence="1">Uncharacterized protein</fullName>
    </submittedName>
</protein>
<sequence length="89" mass="10131">MQLAFFTRIKETCSAKSNRSFISWLINEISFFNDATSFLSDSISFFTEAISDFKEFTSFLTIPSEGSIEINSIYKYSVSESSIILNLII</sequence>